<keyword evidence="2" id="KW-1185">Reference proteome</keyword>
<evidence type="ECO:0000313" key="2">
    <source>
        <dbReference type="Proteomes" id="UP000265520"/>
    </source>
</evidence>
<gene>
    <name evidence="1" type="ORF">A2U01_0000801</name>
</gene>
<dbReference type="Proteomes" id="UP000265520">
    <property type="component" value="Unassembled WGS sequence"/>
</dbReference>
<dbReference type="EMBL" id="LXQA010000616">
    <property type="protein sequence ID" value="MCH80039.1"/>
    <property type="molecule type" value="Genomic_DNA"/>
</dbReference>
<organism evidence="1 2">
    <name type="scientific">Trifolium medium</name>
    <dbReference type="NCBI Taxonomy" id="97028"/>
    <lineage>
        <taxon>Eukaryota</taxon>
        <taxon>Viridiplantae</taxon>
        <taxon>Streptophyta</taxon>
        <taxon>Embryophyta</taxon>
        <taxon>Tracheophyta</taxon>
        <taxon>Spermatophyta</taxon>
        <taxon>Magnoliopsida</taxon>
        <taxon>eudicotyledons</taxon>
        <taxon>Gunneridae</taxon>
        <taxon>Pentapetalae</taxon>
        <taxon>rosids</taxon>
        <taxon>fabids</taxon>
        <taxon>Fabales</taxon>
        <taxon>Fabaceae</taxon>
        <taxon>Papilionoideae</taxon>
        <taxon>50 kb inversion clade</taxon>
        <taxon>NPAAA clade</taxon>
        <taxon>Hologalegina</taxon>
        <taxon>IRL clade</taxon>
        <taxon>Trifolieae</taxon>
        <taxon>Trifolium</taxon>
    </lineage>
</organism>
<proteinExistence type="predicted"/>
<protein>
    <submittedName>
        <fullName evidence="1">Guanylate-binding protein 4</fullName>
    </submittedName>
</protein>
<name>A0A392LYK6_9FABA</name>
<accession>A0A392LYK6</accession>
<dbReference type="AlphaFoldDB" id="A0A392LYK6"/>
<evidence type="ECO:0000313" key="1">
    <source>
        <dbReference type="EMBL" id="MCH80039.1"/>
    </source>
</evidence>
<comment type="caution">
    <text evidence="1">The sequence shown here is derived from an EMBL/GenBank/DDBJ whole genome shotgun (WGS) entry which is preliminary data.</text>
</comment>
<reference evidence="1 2" key="1">
    <citation type="journal article" date="2018" name="Front. Plant Sci.">
        <title>Red Clover (Trifolium pratense) and Zigzag Clover (T. medium) - A Picture of Genomic Similarities and Differences.</title>
        <authorList>
            <person name="Dluhosova J."/>
            <person name="Istvanek J."/>
            <person name="Nedelnik J."/>
            <person name="Repkova J."/>
        </authorList>
    </citation>
    <scope>NUCLEOTIDE SEQUENCE [LARGE SCALE GENOMIC DNA]</scope>
    <source>
        <strain evidence="2">cv. 10/8</strain>
        <tissue evidence="1">Leaf</tissue>
    </source>
</reference>
<sequence length="77" mass="8892">MMEWKRKYENLLSKQKAEDDQVSSELTILRSRSSAAEARLAAAQEQIMCLHTILLYTPFKLSVALDIELVPHEQKFV</sequence>